<dbReference type="SUPFAM" id="SSF50331">
    <property type="entry name" value="MOP-like"/>
    <property type="match status" value="1"/>
</dbReference>
<name>A0A382V617_9ZZZZ</name>
<dbReference type="AlphaFoldDB" id="A0A382V617"/>
<feature type="non-terminal residue" evidence="1">
    <location>
        <position position="1"/>
    </location>
</feature>
<dbReference type="InterPro" id="IPR008995">
    <property type="entry name" value="Mo/tungstate-bd_C_term_dom"/>
</dbReference>
<reference evidence="1" key="1">
    <citation type="submission" date="2018-05" db="EMBL/GenBank/DDBJ databases">
        <authorList>
            <person name="Lanie J.A."/>
            <person name="Ng W.-L."/>
            <person name="Kazmierczak K.M."/>
            <person name="Andrzejewski T.M."/>
            <person name="Davidsen T.M."/>
            <person name="Wayne K.J."/>
            <person name="Tettelin H."/>
            <person name="Glass J.I."/>
            <person name="Rusch D."/>
            <person name="Podicherti R."/>
            <person name="Tsui H.-C.T."/>
            <person name="Winkler M.E."/>
        </authorList>
    </citation>
    <scope>NUCLEOTIDE SEQUENCE</scope>
</reference>
<sequence length="119" mass="13713">EVVNFLNRGILIPAIVTGENSLENDDLGTIKGNFIKHYPKGSDVQLLVQPEDLEHDDKSNLKLEVVDRKFRGTNFIYTLKTLSNLLIPVFVHSHHIHQHEIDEKFGIKRPIYIDHIVCF</sequence>
<organism evidence="1">
    <name type="scientific">marine metagenome</name>
    <dbReference type="NCBI Taxonomy" id="408172"/>
    <lineage>
        <taxon>unclassified sequences</taxon>
        <taxon>metagenomes</taxon>
        <taxon>ecological metagenomes</taxon>
    </lineage>
</organism>
<protein>
    <submittedName>
        <fullName evidence="1">Uncharacterized protein</fullName>
    </submittedName>
</protein>
<proteinExistence type="predicted"/>
<dbReference type="EMBL" id="UINC01149447">
    <property type="protein sequence ID" value="SVD41933.1"/>
    <property type="molecule type" value="Genomic_DNA"/>
</dbReference>
<accession>A0A382V617</accession>
<evidence type="ECO:0000313" key="1">
    <source>
        <dbReference type="EMBL" id="SVD41933.1"/>
    </source>
</evidence>
<gene>
    <name evidence="1" type="ORF">METZ01_LOCUS394787</name>
</gene>